<dbReference type="EMBL" id="GGFM01012128">
    <property type="protein sequence ID" value="MBW32879.1"/>
    <property type="molecule type" value="Transcribed_RNA"/>
</dbReference>
<reference evidence="1" key="1">
    <citation type="submission" date="2018-01" db="EMBL/GenBank/DDBJ databases">
        <title>An insight into the sialome of Amazonian anophelines.</title>
        <authorList>
            <person name="Ribeiro J.M."/>
            <person name="Scarpassa V."/>
            <person name="Calvo E."/>
        </authorList>
    </citation>
    <scope>NUCLEOTIDE SEQUENCE</scope>
    <source>
        <tissue evidence="1">Salivary glands</tissue>
    </source>
</reference>
<proteinExistence type="predicted"/>
<evidence type="ECO:0000313" key="1">
    <source>
        <dbReference type="EMBL" id="MBW32879.1"/>
    </source>
</evidence>
<accession>A0A2M3ZWJ8</accession>
<sequence length="125" mass="14190">MWLYPRLSTDRLLILAKVSGAISTNSLPSSFSVCRFTSTDRFLKSFILLCERSRYRILYDCAGSVSTTVAILLKKLPTSRSWGSTSVRKWQLITVTDRGLRSTLLCSTGSYTFNRSFPEREYQGV</sequence>
<dbReference type="AlphaFoldDB" id="A0A2M3ZWJ8"/>
<name>A0A2M3ZWJ8_9DIPT</name>
<protein>
    <submittedName>
        <fullName evidence="1">Putative secreted peptide</fullName>
    </submittedName>
</protein>
<organism evidence="1">
    <name type="scientific">Anopheles braziliensis</name>
    <dbReference type="NCBI Taxonomy" id="58242"/>
    <lineage>
        <taxon>Eukaryota</taxon>
        <taxon>Metazoa</taxon>
        <taxon>Ecdysozoa</taxon>
        <taxon>Arthropoda</taxon>
        <taxon>Hexapoda</taxon>
        <taxon>Insecta</taxon>
        <taxon>Pterygota</taxon>
        <taxon>Neoptera</taxon>
        <taxon>Endopterygota</taxon>
        <taxon>Diptera</taxon>
        <taxon>Nematocera</taxon>
        <taxon>Culicoidea</taxon>
        <taxon>Culicidae</taxon>
        <taxon>Anophelinae</taxon>
        <taxon>Anopheles</taxon>
    </lineage>
</organism>